<dbReference type="InterPro" id="IPR048502">
    <property type="entry name" value="NamZ_N"/>
</dbReference>
<dbReference type="Gene3D" id="3.40.50.12170">
    <property type="entry name" value="Uncharacterised protein PF07075, DUF1343"/>
    <property type="match status" value="1"/>
</dbReference>
<comment type="caution">
    <text evidence="3">The sequence shown here is derived from an EMBL/GenBank/DDBJ whole genome shotgun (WGS) entry which is preliminary data.</text>
</comment>
<dbReference type="PANTHER" id="PTHR42915">
    <property type="entry name" value="HYPOTHETICAL 460 KDA PROTEIN IN FEUA-SIGW INTERGENIC REGION [PRECURSOR]"/>
    <property type="match status" value="1"/>
</dbReference>
<evidence type="ECO:0000259" key="2">
    <source>
        <dbReference type="Pfam" id="PF20732"/>
    </source>
</evidence>
<dbReference type="Pfam" id="PF07075">
    <property type="entry name" value="NamZ_N"/>
    <property type="match status" value="1"/>
</dbReference>
<dbReference type="EMBL" id="JBHTNH010000023">
    <property type="protein sequence ID" value="MFD1362146.1"/>
    <property type="molecule type" value="Genomic_DNA"/>
</dbReference>
<dbReference type="RefSeq" id="WP_382400401.1">
    <property type="nucleotide sequence ID" value="NZ_JBHTNH010000023.1"/>
</dbReference>
<dbReference type="PIRSF" id="PIRSF016719">
    <property type="entry name" value="UCP016719"/>
    <property type="match status" value="1"/>
</dbReference>
<sequence>MRLGNENLFTEPYHSLLQNARVGMVTNYTGINTSFERTIDRLIEKGVNVKKLFAPEHGFYGVGKAGESMTDEVDRKTGIEIVSLYGQTTYMNPSLLEGIDVLILEIQDVGVRFYTYISTMFRVMEAAGQAGIPLVILDRPNPLGGTVVEGSGVESRYRSFVGAYDLPIRHGMTIGELAVLYKHERDLNVIIHIVKLEGWNRDCLFLDTDLNWVPPSPNIPDFKTSLLYPGTAFIEGTNMSEGRGTTMPFSWIGAPWINGEKWADVLNELDLPGVMFRPIMFKPALSKYQGEVIEGVEVHITDHKRFIPTTTGLHIINQTWALYPDHFEWIESESNLFIDLLWGSAKYRHDLTRGRPVSEISAEWGAYAAEFIERRKPYLLYP</sequence>
<dbReference type="InterPro" id="IPR048503">
    <property type="entry name" value="NamZ_C"/>
</dbReference>
<name>A0ABW3ZUQ5_9BACI</name>
<dbReference type="Proteomes" id="UP001597178">
    <property type="component" value="Unassembled WGS sequence"/>
</dbReference>
<evidence type="ECO:0000259" key="1">
    <source>
        <dbReference type="Pfam" id="PF07075"/>
    </source>
</evidence>
<protein>
    <submittedName>
        <fullName evidence="3">Exo-beta-N-acetylmuramidase NamZ domain-containing protein</fullName>
    </submittedName>
</protein>
<keyword evidence="4" id="KW-1185">Reference proteome</keyword>
<feature type="domain" description="Peptidoglycan beta-N-acetylmuramidase NamZ N-terminal" evidence="1">
    <location>
        <begin position="22"/>
        <end position="222"/>
    </location>
</feature>
<dbReference type="PANTHER" id="PTHR42915:SF1">
    <property type="entry name" value="PEPTIDOGLYCAN BETA-N-ACETYLMURAMIDASE NAMZ"/>
    <property type="match status" value="1"/>
</dbReference>
<feature type="domain" description="Peptidoglycan beta-N-acetylmuramidase NamZ C-terminal" evidence="2">
    <location>
        <begin position="226"/>
        <end position="381"/>
    </location>
</feature>
<accession>A0ABW3ZUQ5</accession>
<organism evidence="3 4">
    <name type="scientific">Lentibacillus salinarum</name>
    <dbReference type="NCBI Taxonomy" id="446820"/>
    <lineage>
        <taxon>Bacteria</taxon>
        <taxon>Bacillati</taxon>
        <taxon>Bacillota</taxon>
        <taxon>Bacilli</taxon>
        <taxon>Bacillales</taxon>
        <taxon>Bacillaceae</taxon>
        <taxon>Lentibacillus</taxon>
    </lineage>
</organism>
<proteinExistence type="predicted"/>
<dbReference type="Gene3D" id="3.90.1150.140">
    <property type="match status" value="1"/>
</dbReference>
<evidence type="ECO:0000313" key="4">
    <source>
        <dbReference type="Proteomes" id="UP001597178"/>
    </source>
</evidence>
<evidence type="ECO:0000313" key="3">
    <source>
        <dbReference type="EMBL" id="MFD1362146.1"/>
    </source>
</evidence>
<reference evidence="4" key="1">
    <citation type="journal article" date="2019" name="Int. J. Syst. Evol. Microbiol.">
        <title>The Global Catalogue of Microorganisms (GCM) 10K type strain sequencing project: providing services to taxonomists for standard genome sequencing and annotation.</title>
        <authorList>
            <consortium name="The Broad Institute Genomics Platform"/>
            <consortium name="The Broad Institute Genome Sequencing Center for Infectious Disease"/>
            <person name="Wu L."/>
            <person name="Ma J."/>
        </authorList>
    </citation>
    <scope>NUCLEOTIDE SEQUENCE [LARGE SCALE GENOMIC DNA]</scope>
    <source>
        <strain evidence="4">CCUG 54822</strain>
    </source>
</reference>
<dbReference type="InterPro" id="IPR008302">
    <property type="entry name" value="NamZ"/>
</dbReference>
<dbReference type="Pfam" id="PF20732">
    <property type="entry name" value="NamZ_C"/>
    <property type="match status" value="1"/>
</dbReference>
<gene>
    <name evidence="3" type="ORF">ACFQ4A_10815</name>
</gene>